<feature type="region of interest" description="Disordered" evidence="1">
    <location>
        <begin position="1"/>
        <end position="31"/>
    </location>
</feature>
<gene>
    <name evidence="2" type="ORF">JOQ06_020858</name>
</gene>
<feature type="non-terminal residue" evidence="2">
    <location>
        <position position="1"/>
    </location>
</feature>
<name>A0AAD6BR59_9TELE</name>
<evidence type="ECO:0000256" key="1">
    <source>
        <dbReference type="SAM" id="MobiDB-lite"/>
    </source>
</evidence>
<dbReference type="EMBL" id="JAPTMU010000001">
    <property type="protein sequence ID" value="KAJ4949343.1"/>
    <property type="molecule type" value="Genomic_DNA"/>
</dbReference>
<evidence type="ECO:0000313" key="3">
    <source>
        <dbReference type="Proteomes" id="UP001219934"/>
    </source>
</evidence>
<proteinExistence type="predicted"/>
<dbReference type="AlphaFoldDB" id="A0AAD6BR59"/>
<accession>A0AAD6BR59</accession>
<reference evidence="2" key="1">
    <citation type="submission" date="2022-11" db="EMBL/GenBank/DDBJ databases">
        <title>Chromosome-level genome of Pogonophryne albipinna.</title>
        <authorList>
            <person name="Jo E."/>
        </authorList>
    </citation>
    <scope>NUCLEOTIDE SEQUENCE</scope>
    <source>
        <strain evidence="2">SGF0006</strain>
        <tissue evidence="2">Muscle</tissue>
    </source>
</reference>
<evidence type="ECO:0000313" key="2">
    <source>
        <dbReference type="EMBL" id="KAJ4949343.1"/>
    </source>
</evidence>
<keyword evidence="3" id="KW-1185">Reference proteome</keyword>
<organism evidence="2 3">
    <name type="scientific">Pogonophryne albipinna</name>
    <dbReference type="NCBI Taxonomy" id="1090488"/>
    <lineage>
        <taxon>Eukaryota</taxon>
        <taxon>Metazoa</taxon>
        <taxon>Chordata</taxon>
        <taxon>Craniata</taxon>
        <taxon>Vertebrata</taxon>
        <taxon>Euteleostomi</taxon>
        <taxon>Actinopterygii</taxon>
        <taxon>Neopterygii</taxon>
        <taxon>Teleostei</taxon>
        <taxon>Neoteleostei</taxon>
        <taxon>Acanthomorphata</taxon>
        <taxon>Eupercaria</taxon>
        <taxon>Perciformes</taxon>
        <taxon>Notothenioidei</taxon>
        <taxon>Pogonophryne</taxon>
    </lineage>
</organism>
<dbReference type="Proteomes" id="UP001219934">
    <property type="component" value="Unassembled WGS sequence"/>
</dbReference>
<sequence length="51" mass="5666">MEVKGAEGQGFHLKAPLAQQTDLQAAEDQQAALQQANEFFSREMEDDRSSL</sequence>
<feature type="compositionally biased region" description="Low complexity" evidence="1">
    <location>
        <begin position="17"/>
        <end position="31"/>
    </location>
</feature>
<comment type="caution">
    <text evidence="2">The sequence shown here is derived from an EMBL/GenBank/DDBJ whole genome shotgun (WGS) entry which is preliminary data.</text>
</comment>
<protein>
    <submittedName>
        <fullName evidence="2">Uncharacterized protein</fullName>
    </submittedName>
</protein>